<proteinExistence type="predicted"/>
<dbReference type="SUPFAM" id="SSF53098">
    <property type="entry name" value="Ribonuclease H-like"/>
    <property type="match status" value="1"/>
</dbReference>
<gene>
    <name evidence="2" type="primary">X-elementORF2_811</name>
    <name evidence="2" type="ORF">TNCT_726692</name>
</gene>
<dbReference type="PROSITE" id="PS50879">
    <property type="entry name" value="RNASE_H_1"/>
    <property type="match status" value="1"/>
</dbReference>
<accession>A0A8X6H043</accession>
<dbReference type="EMBL" id="BMAO01017192">
    <property type="protein sequence ID" value="GFR13964.1"/>
    <property type="molecule type" value="Genomic_DNA"/>
</dbReference>
<dbReference type="InterPro" id="IPR002156">
    <property type="entry name" value="RNaseH_domain"/>
</dbReference>
<dbReference type="InterPro" id="IPR012337">
    <property type="entry name" value="RNaseH-like_sf"/>
</dbReference>
<dbReference type="AlphaFoldDB" id="A0A8X6H043"/>
<evidence type="ECO:0000313" key="2">
    <source>
        <dbReference type="EMBL" id="GFR13964.1"/>
    </source>
</evidence>
<organism evidence="2 3">
    <name type="scientific">Trichonephila clavata</name>
    <name type="common">Joro spider</name>
    <name type="synonym">Nephila clavata</name>
    <dbReference type="NCBI Taxonomy" id="2740835"/>
    <lineage>
        <taxon>Eukaryota</taxon>
        <taxon>Metazoa</taxon>
        <taxon>Ecdysozoa</taxon>
        <taxon>Arthropoda</taxon>
        <taxon>Chelicerata</taxon>
        <taxon>Arachnida</taxon>
        <taxon>Araneae</taxon>
        <taxon>Araneomorphae</taxon>
        <taxon>Entelegynae</taxon>
        <taxon>Araneoidea</taxon>
        <taxon>Nephilidae</taxon>
        <taxon>Trichonephila</taxon>
    </lineage>
</organism>
<keyword evidence="2" id="KW-0808">Transferase</keyword>
<dbReference type="GO" id="GO:0004523">
    <property type="term" value="F:RNA-DNA hybrid ribonuclease activity"/>
    <property type="evidence" value="ECO:0007669"/>
    <property type="project" value="InterPro"/>
</dbReference>
<dbReference type="Proteomes" id="UP000887116">
    <property type="component" value="Unassembled WGS sequence"/>
</dbReference>
<dbReference type="InterPro" id="IPR036397">
    <property type="entry name" value="RNaseH_sf"/>
</dbReference>
<dbReference type="CDD" id="cd09276">
    <property type="entry name" value="Rnase_HI_RT_non_LTR"/>
    <property type="match status" value="1"/>
</dbReference>
<evidence type="ECO:0000259" key="1">
    <source>
        <dbReference type="PROSITE" id="PS50879"/>
    </source>
</evidence>
<dbReference type="Pfam" id="PF00075">
    <property type="entry name" value="RNase_H"/>
    <property type="match status" value="1"/>
</dbReference>
<keyword evidence="3" id="KW-1185">Reference proteome</keyword>
<evidence type="ECO:0000313" key="3">
    <source>
        <dbReference type="Proteomes" id="UP000887116"/>
    </source>
</evidence>
<dbReference type="GO" id="GO:0003964">
    <property type="term" value="F:RNA-directed DNA polymerase activity"/>
    <property type="evidence" value="ECO:0007669"/>
    <property type="project" value="UniProtKB-KW"/>
</dbReference>
<keyword evidence="2" id="KW-0695">RNA-directed DNA polymerase</keyword>
<name>A0A8X6H043_TRICU</name>
<keyword evidence="2" id="KW-0548">Nucleotidyltransferase</keyword>
<dbReference type="Gene3D" id="3.30.420.10">
    <property type="entry name" value="Ribonuclease H-like superfamily/Ribonuclease H"/>
    <property type="match status" value="1"/>
</dbReference>
<sequence length="405" mass="46203">MPLWKVIYPKVDCTLSCYSKACTPVSTYRTLYLEHREIFSDYEPIFMDGSKSESHVGSALVSLSTVITDALPISASIYTAELHALRIAIEHILLSRGKKFIIYADSLSALQSIVSLHSSSHPILVDITYALANHLKKKDIRFCWIPGDAGITGNELADTAARSATGTSERFPIPHSDLKACFRQKLQSVWQSNWDKQTENKLYSVIPVLAPTVPSSSNRREQVIWTRLRLGHTRLTHWHLLFGEQPPYCEISYARERITHSKMPLLVITAVFVSGMVDIFRNILETQFSVLQGTAMVLYRMTLSLTALPTVLRTRFQCLRRVRNLTFVEILGNVEQLVDQLTLRVSVEKERRLEVELMHDLIHECARTTANSLLYFPKFEIKIRITGQFPRNDWNHNELLSSDCP</sequence>
<feature type="domain" description="RNase H type-1" evidence="1">
    <location>
        <begin position="39"/>
        <end position="166"/>
    </location>
</feature>
<comment type="caution">
    <text evidence="2">The sequence shown here is derived from an EMBL/GenBank/DDBJ whole genome shotgun (WGS) entry which is preliminary data.</text>
</comment>
<protein>
    <submittedName>
        <fullName evidence="2">Putative RNA-directed DNA polymerase from transposon X-element</fullName>
    </submittedName>
</protein>
<dbReference type="GO" id="GO:0003676">
    <property type="term" value="F:nucleic acid binding"/>
    <property type="evidence" value="ECO:0007669"/>
    <property type="project" value="InterPro"/>
</dbReference>
<dbReference type="OrthoDB" id="6436892at2759"/>
<reference evidence="2" key="1">
    <citation type="submission" date="2020-07" db="EMBL/GenBank/DDBJ databases">
        <title>Multicomponent nature underlies the extraordinary mechanical properties of spider dragline silk.</title>
        <authorList>
            <person name="Kono N."/>
            <person name="Nakamura H."/>
            <person name="Mori M."/>
            <person name="Yoshida Y."/>
            <person name="Ohtoshi R."/>
            <person name="Malay A.D."/>
            <person name="Moran D.A.P."/>
            <person name="Tomita M."/>
            <person name="Numata K."/>
            <person name="Arakawa K."/>
        </authorList>
    </citation>
    <scope>NUCLEOTIDE SEQUENCE</scope>
</reference>